<evidence type="ECO:0000256" key="1">
    <source>
        <dbReference type="SAM" id="MobiDB-lite"/>
    </source>
</evidence>
<protein>
    <submittedName>
        <fullName evidence="2">Uncharacterized protein</fullName>
    </submittedName>
</protein>
<sequence length="522" mass="58226">MKPENLVRLYKFCVRAGEAWSRAKEPTRASKLLGFALVVWSERSEEMSQDGSFSSEEKTAEQQKDDPALALTTLQVAQEALSDQGEGESEISDKGESESMTAKVLRARALAHNRLGNSSHALVELRTALAVLKQANRADGSSFAHCLYTSLEIQMAFLASRGGIVFGLQGSQRCGQTSVECRLYRFTCNGPGQIDEGFHQVKFSWLMASSARLRLAELADDLNSVEMLLEDAQNARRALWASLLSKFPSSNYDDILLKAFSDEFNPPVNEISQDRAFAMLCILEYQARVIKWVVNKKAKAWSKDEETAYLSSLAEFVKELIKAEISSKCFQIMVSFTFERAGAGGPAAQSSKGIMQVCINHLYKLSMESHPPDYSTAGKARPCSVIVLLSSYVALQDLRVFSSRVVHSPHFVHVAALCVRELIQMSEVKEKTVPFFEDVCKRLPVIASQKKGPEDGWPDIEVAKAWYNGQQFYKMNNFEAAEPWISRALLLLEYTATSGAEKHKDMIQGFYEKCLQKLRTAA</sequence>
<dbReference type="AlphaFoldDB" id="A0A0G4H185"/>
<evidence type="ECO:0000313" key="2">
    <source>
        <dbReference type="EMBL" id="CEM37340.1"/>
    </source>
</evidence>
<accession>A0A0G4H185</accession>
<dbReference type="VEuPathDB" id="CryptoDB:Cvel_24269"/>
<proteinExistence type="predicted"/>
<feature type="region of interest" description="Disordered" evidence="1">
    <location>
        <begin position="80"/>
        <end position="99"/>
    </location>
</feature>
<gene>
    <name evidence="2" type="ORF">Cvel_24269</name>
</gene>
<name>A0A0G4H185_9ALVE</name>
<dbReference type="EMBL" id="CDMZ01001769">
    <property type="protein sequence ID" value="CEM37340.1"/>
    <property type="molecule type" value="Genomic_DNA"/>
</dbReference>
<reference evidence="2" key="1">
    <citation type="submission" date="2014-11" db="EMBL/GenBank/DDBJ databases">
        <authorList>
            <person name="Otto D Thomas"/>
            <person name="Naeem Raeece"/>
        </authorList>
    </citation>
    <scope>NUCLEOTIDE SEQUENCE</scope>
</reference>
<organism evidence="2">
    <name type="scientific">Chromera velia CCMP2878</name>
    <dbReference type="NCBI Taxonomy" id="1169474"/>
    <lineage>
        <taxon>Eukaryota</taxon>
        <taxon>Sar</taxon>
        <taxon>Alveolata</taxon>
        <taxon>Colpodellida</taxon>
        <taxon>Chromeraceae</taxon>
        <taxon>Chromera</taxon>
    </lineage>
</organism>